<dbReference type="PANTHER" id="PTHR31212:SF4">
    <property type="entry name" value="ALPHA-KETOGLUTARATE-DEPENDENT DIOXYGENASE ALKB HOMOLOG 3"/>
    <property type="match status" value="1"/>
</dbReference>
<reference evidence="2" key="1">
    <citation type="submission" date="2023-09" db="EMBL/GenBank/DDBJ databases">
        <title>Description of first Herbaspirillum huttiense subsp. nephrolepsisexaltata and Herbaspirillum huttiense subsp. lycopersicon.</title>
        <authorList>
            <person name="Poudel M."/>
            <person name="Sharma A."/>
            <person name="Goss E."/>
            <person name="Tapia J.H."/>
            <person name="Harmon C.M."/>
            <person name="Jones J.B."/>
        </authorList>
    </citation>
    <scope>NUCLEOTIDE SEQUENCE</scope>
    <source>
        <strain evidence="2">SE1</strain>
    </source>
</reference>
<dbReference type="RefSeq" id="WP_310839518.1">
    <property type="nucleotide sequence ID" value="NZ_JAVLSJ010000001.1"/>
</dbReference>
<gene>
    <name evidence="2" type="ORF">RI048_02600</name>
</gene>
<dbReference type="InterPro" id="IPR027450">
    <property type="entry name" value="AlkB-like"/>
</dbReference>
<keyword evidence="3" id="KW-1185">Reference proteome</keyword>
<dbReference type="Gene3D" id="2.60.120.590">
    <property type="entry name" value="Alpha-ketoglutarate-dependent dioxygenase AlkB-like"/>
    <property type="match status" value="1"/>
</dbReference>
<keyword evidence="2" id="KW-0560">Oxidoreductase</keyword>
<sequence>MSINAPIIYDRGFLPLRAAADWMDKMWNGLDWRRIEKTPRREYYCSIHDKPYTYGKEPFARTYQPQTITPEIQNIWKVVEFAAGVQFDVCFLNGYEDESDQLGWHADNSPEMDDARPIAIVSLGAEREIWFRENPPPRITRDVVEHPVKKLKLEYGSLCLMQPGMQDTHQHRIPKAGFKCGPRISLTFRGYVPPTA</sequence>
<dbReference type="InterPro" id="IPR005123">
    <property type="entry name" value="Oxoglu/Fe-dep_dioxygenase_dom"/>
</dbReference>
<dbReference type="InterPro" id="IPR037151">
    <property type="entry name" value="AlkB-like_sf"/>
</dbReference>
<dbReference type="InterPro" id="IPR032854">
    <property type="entry name" value="ALKBH3"/>
</dbReference>
<dbReference type="PANTHER" id="PTHR31212">
    <property type="entry name" value="ALPHA-KETOGLUTARATE-DEPENDENT DIOXYGENASE ALKB HOMOLOG 3"/>
    <property type="match status" value="1"/>
</dbReference>
<dbReference type="SUPFAM" id="SSF51197">
    <property type="entry name" value="Clavaminate synthase-like"/>
    <property type="match status" value="1"/>
</dbReference>
<evidence type="ECO:0000259" key="1">
    <source>
        <dbReference type="PROSITE" id="PS51471"/>
    </source>
</evidence>
<evidence type="ECO:0000313" key="2">
    <source>
        <dbReference type="EMBL" id="MDR9847096.1"/>
    </source>
</evidence>
<keyword evidence="2" id="KW-0223">Dioxygenase</keyword>
<name>A0ABU2EG33_9BURK</name>
<dbReference type="Pfam" id="PF13532">
    <property type="entry name" value="2OG-FeII_Oxy_2"/>
    <property type="match status" value="1"/>
</dbReference>
<comment type="caution">
    <text evidence="2">The sequence shown here is derived from an EMBL/GenBank/DDBJ whole genome shotgun (WGS) entry which is preliminary data.</text>
</comment>
<dbReference type="GO" id="GO:0051213">
    <property type="term" value="F:dioxygenase activity"/>
    <property type="evidence" value="ECO:0007669"/>
    <property type="project" value="UniProtKB-KW"/>
</dbReference>
<dbReference type="PROSITE" id="PS51471">
    <property type="entry name" value="FE2OG_OXY"/>
    <property type="match status" value="1"/>
</dbReference>
<dbReference type="Proteomes" id="UP001246576">
    <property type="component" value="Unassembled WGS sequence"/>
</dbReference>
<dbReference type="EMBL" id="JAVLSJ010000001">
    <property type="protein sequence ID" value="MDR9847096.1"/>
    <property type="molecule type" value="Genomic_DNA"/>
</dbReference>
<protein>
    <submittedName>
        <fullName evidence="2">Alpha-ketoglutarate-dependent dioxygenase AlkB</fullName>
    </submittedName>
</protein>
<proteinExistence type="predicted"/>
<feature type="domain" description="Fe2OG dioxygenase" evidence="1">
    <location>
        <begin position="86"/>
        <end position="192"/>
    </location>
</feature>
<evidence type="ECO:0000313" key="3">
    <source>
        <dbReference type="Proteomes" id="UP001246576"/>
    </source>
</evidence>
<accession>A0ABU2EG33</accession>
<organism evidence="2 3">
    <name type="scientific">Herbaspirillum huttiense subsp. lycopersici</name>
    <dbReference type="NCBI Taxonomy" id="3074428"/>
    <lineage>
        <taxon>Bacteria</taxon>
        <taxon>Pseudomonadati</taxon>
        <taxon>Pseudomonadota</taxon>
        <taxon>Betaproteobacteria</taxon>
        <taxon>Burkholderiales</taxon>
        <taxon>Oxalobacteraceae</taxon>
        <taxon>Herbaspirillum</taxon>
    </lineage>
</organism>